<name>A0A453H838_AEGTS</name>
<accession>A0A453H838</accession>
<feature type="domain" description="Serine aminopeptidase S33" evidence="1">
    <location>
        <begin position="2"/>
        <end position="52"/>
    </location>
</feature>
<dbReference type="PANTHER" id="PTHR11614">
    <property type="entry name" value="PHOSPHOLIPASE-RELATED"/>
    <property type="match status" value="1"/>
</dbReference>
<reference evidence="2" key="3">
    <citation type="journal article" date="2017" name="Nature">
        <title>Genome sequence of the progenitor of the wheat D genome Aegilops tauschii.</title>
        <authorList>
            <person name="Luo M.C."/>
            <person name="Gu Y.Q."/>
            <person name="Puiu D."/>
            <person name="Wang H."/>
            <person name="Twardziok S.O."/>
            <person name="Deal K.R."/>
            <person name="Huo N."/>
            <person name="Zhu T."/>
            <person name="Wang L."/>
            <person name="Wang Y."/>
            <person name="McGuire P.E."/>
            <person name="Liu S."/>
            <person name="Long H."/>
            <person name="Ramasamy R.K."/>
            <person name="Rodriguez J.C."/>
            <person name="Van S.L."/>
            <person name="Yuan L."/>
            <person name="Wang Z."/>
            <person name="Xia Z."/>
            <person name="Xiao L."/>
            <person name="Anderson O.D."/>
            <person name="Ouyang S."/>
            <person name="Liang Y."/>
            <person name="Zimin A.V."/>
            <person name="Pertea G."/>
            <person name="Qi P."/>
            <person name="Bennetzen J.L."/>
            <person name="Dai X."/>
            <person name="Dawson M.W."/>
            <person name="Muller H.G."/>
            <person name="Kugler K."/>
            <person name="Rivarola-Duarte L."/>
            <person name="Spannagl M."/>
            <person name="Mayer K.F.X."/>
            <person name="Lu F.H."/>
            <person name="Bevan M.W."/>
            <person name="Leroy P."/>
            <person name="Li P."/>
            <person name="You F.M."/>
            <person name="Sun Q."/>
            <person name="Liu Z."/>
            <person name="Lyons E."/>
            <person name="Wicker T."/>
            <person name="Salzberg S.L."/>
            <person name="Devos K.M."/>
            <person name="Dvorak J."/>
        </authorList>
    </citation>
    <scope>NUCLEOTIDE SEQUENCE [LARGE SCALE GENOMIC DNA]</scope>
    <source>
        <strain evidence="2">cv. AL8/78</strain>
    </source>
</reference>
<dbReference type="InterPro" id="IPR022742">
    <property type="entry name" value="Hydrolase_4"/>
</dbReference>
<reference evidence="2" key="4">
    <citation type="submission" date="2019-03" db="UniProtKB">
        <authorList>
            <consortium name="EnsemblPlants"/>
        </authorList>
    </citation>
    <scope>IDENTIFICATION</scope>
</reference>
<protein>
    <recommendedName>
        <fullName evidence="1">Serine aminopeptidase S33 domain-containing protein</fullName>
    </recommendedName>
</protein>
<dbReference type="InterPro" id="IPR029058">
    <property type="entry name" value="AB_hydrolase_fold"/>
</dbReference>
<dbReference type="Gene3D" id="3.40.50.1820">
    <property type="entry name" value="alpha/beta hydrolase"/>
    <property type="match status" value="1"/>
</dbReference>
<evidence type="ECO:0000259" key="1">
    <source>
        <dbReference type="Pfam" id="PF12146"/>
    </source>
</evidence>
<dbReference type="SUPFAM" id="SSF53474">
    <property type="entry name" value="alpha/beta-Hydrolases"/>
    <property type="match status" value="1"/>
</dbReference>
<reference evidence="3" key="1">
    <citation type="journal article" date="2014" name="Science">
        <title>Ancient hybridizations among the ancestral genomes of bread wheat.</title>
        <authorList>
            <consortium name="International Wheat Genome Sequencing Consortium,"/>
            <person name="Marcussen T."/>
            <person name="Sandve S.R."/>
            <person name="Heier L."/>
            <person name="Spannagl M."/>
            <person name="Pfeifer M."/>
            <person name="Jakobsen K.S."/>
            <person name="Wulff B.B."/>
            <person name="Steuernagel B."/>
            <person name="Mayer K.F."/>
            <person name="Olsen O.A."/>
        </authorList>
    </citation>
    <scope>NUCLEOTIDE SEQUENCE [LARGE SCALE GENOMIC DNA]</scope>
    <source>
        <strain evidence="3">cv. AL8/78</strain>
    </source>
</reference>
<organism evidence="2 3">
    <name type="scientific">Aegilops tauschii subsp. strangulata</name>
    <name type="common">Goatgrass</name>
    <dbReference type="NCBI Taxonomy" id="200361"/>
    <lineage>
        <taxon>Eukaryota</taxon>
        <taxon>Viridiplantae</taxon>
        <taxon>Streptophyta</taxon>
        <taxon>Embryophyta</taxon>
        <taxon>Tracheophyta</taxon>
        <taxon>Spermatophyta</taxon>
        <taxon>Magnoliopsida</taxon>
        <taxon>Liliopsida</taxon>
        <taxon>Poales</taxon>
        <taxon>Poaceae</taxon>
        <taxon>BOP clade</taxon>
        <taxon>Pooideae</taxon>
        <taxon>Triticodae</taxon>
        <taxon>Triticeae</taxon>
        <taxon>Triticinae</taxon>
        <taxon>Aegilops</taxon>
    </lineage>
</organism>
<dbReference type="EnsemblPlants" id="AET4Gv20105700.8">
    <property type="protein sequence ID" value="AET4Gv20105700.8"/>
    <property type="gene ID" value="AET4Gv20105700"/>
</dbReference>
<evidence type="ECO:0000313" key="2">
    <source>
        <dbReference type="EnsemblPlants" id="AET4Gv20105700.8"/>
    </source>
</evidence>
<keyword evidence="3" id="KW-1185">Reference proteome</keyword>
<dbReference type="Pfam" id="PF12146">
    <property type="entry name" value="Hydrolase_4"/>
    <property type="match status" value="1"/>
</dbReference>
<dbReference type="InterPro" id="IPR051044">
    <property type="entry name" value="MAG_DAG_Lipase"/>
</dbReference>
<proteinExistence type="predicted"/>
<evidence type="ECO:0000313" key="3">
    <source>
        <dbReference type="Proteomes" id="UP000015105"/>
    </source>
</evidence>
<reference evidence="3" key="2">
    <citation type="journal article" date="2017" name="Nat. Plants">
        <title>The Aegilops tauschii genome reveals multiple impacts of transposons.</title>
        <authorList>
            <person name="Zhao G."/>
            <person name="Zou C."/>
            <person name="Li K."/>
            <person name="Wang K."/>
            <person name="Li T."/>
            <person name="Gao L."/>
            <person name="Zhang X."/>
            <person name="Wang H."/>
            <person name="Yang Z."/>
            <person name="Liu X."/>
            <person name="Jiang W."/>
            <person name="Mao L."/>
            <person name="Kong X."/>
            <person name="Jiao Y."/>
            <person name="Jia J."/>
        </authorList>
    </citation>
    <scope>NUCLEOTIDE SEQUENCE [LARGE SCALE GENOMIC DNA]</scope>
    <source>
        <strain evidence="3">cv. AL8/78</strain>
    </source>
</reference>
<dbReference type="Gramene" id="AET4Gv20105700.8">
    <property type="protein sequence ID" value="AET4Gv20105700.8"/>
    <property type="gene ID" value="AET4Gv20105700"/>
</dbReference>
<reference evidence="2" key="5">
    <citation type="journal article" date="2021" name="G3 (Bethesda)">
        <title>Aegilops tauschii genome assembly Aet v5.0 features greater sequence contiguity and improved annotation.</title>
        <authorList>
            <person name="Wang L."/>
            <person name="Zhu T."/>
            <person name="Rodriguez J.C."/>
            <person name="Deal K.R."/>
            <person name="Dubcovsky J."/>
            <person name="McGuire P.E."/>
            <person name="Lux T."/>
            <person name="Spannagl M."/>
            <person name="Mayer K.F.X."/>
            <person name="Baldrich P."/>
            <person name="Meyers B.C."/>
            <person name="Huo N."/>
            <person name="Gu Y.Q."/>
            <person name="Zhou H."/>
            <person name="Devos K.M."/>
            <person name="Bennetzen J.L."/>
            <person name="Unver T."/>
            <person name="Budak H."/>
            <person name="Gulick P.J."/>
            <person name="Galiba G."/>
            <person name="Kalapos B."/>
            <person name="Nelson D.R."/>
            <person name="Li P."/>
            <person name="You F.M."/>
            <person name="Luo M.C."/>
            <person name="Dvorak J."/>
        </authorList>
    </citation>
    <scope>NUCLEOTIDE SEQUENCE [LARGE SCALE GENOMIC DNA]</scope>
    <source>
        <strain evidence="2">cv. AL8/78</strain>
    </source>
</reference>
<dbReference type="AlphaFoldDB" id="A0A453H838"/>
<sequence>GSDGLHGYVQSLDLAVQDMKMYLKKISAENPGVPCFCFGHSTGGGIILKVLPSPVTCLFHMNCVCNQDVYLIVFLFWL</sequence>
<dbReference type="Proteomes" id="UP000015105">
    <property type="component" value="Chromosome 4D"/>
</dbReference>